<feature type="domain" description="Glycosyl transferase family 1" evidence="3">
    <location>
        <begin position="189"/>
        <end position="334"/>
    </location>
</feature>
<dbReference type="GO" id="GO:0016757">
    <property type="term" value="F:glycosyltransferase activity"/>
    <property type="evidence" value="ECO:0007669"/>
    <property type="project" value="UniProtKB-KW"/>
</dbReference>
<evidence type="ECO:0000313" key="6">
    <source>
        <dbReference type="Proteomes" id="UP000184327"/>
    </source>
</evidence>
<dbReference type="CDD" id="cd03811">
    <property type="entry name" value="GT4_GT28_WabH-like"/>
    <property type="match status" value="1"/>
</dbReference>
<dbReference type="InterPro" id="IPR001296">
    <property type="entry name" value="Glyco_trans_1"/>
</dbReference>
<dbReference type="OrthoDB" id="9775208at2"/>
<dbReference type="Pfam" id="PF00534">
    <property type="entry name" value="Glycos_transf_1"/>
    <property type="match status" value="1"/>
</dbReference>
<dbReference type="SUPFAM" id="SSF53756">
    <property type="entry name" value="UDP-Glycosyltransferase/glycogen phosphorylase"/>
    <property type="match status" value="1"/>
</dbReference>
<dbReference type="Pfam" id="PF13439">
    <property type="entry name" value="Glyco_transf_4"/>
    <property type="match status" value="1"/>
</dbReference>
<dbReference type="PANTHER" id="PTHR12526">
    <property type="entry name" value="GLYCOSYLTRANSFERASE"/>
    <property type="match status" value="1"/>
</dbReference>
<evidence type="ECO:0000256" key="2">
    <source>
        <dbReference type="ARBA" id="ARBA00022679"/>
    </source>
</evidence>
<evidence type="ECO:0000259" key="3">
    <source>
        <dbReference type="Pfam" id="PF00534"/>
    </source>
</evidence>
<dbReference type="Proteomes" id="UP000184327">
    <property type="component" value="Unassembled WGS sequence"/>
</dbReference>
<gene>
    <name evidence="5" type="ORF">SAMN02745117_01738</name>
</gene>
<keyword evidence="2 5" id="KW-0808">Transferase</keyword>
<keyword evidence="1" id="KW-0328">Glycosyltransferase</keyword>
<dbReference type="STRING" id="1122156.SAMN02745117_01738"/>
<accession>A0A1M5ARB3</accession>
<protein>
    <submittedName>
        <fullName evidence="5">Glycosyltransferase involved in cell wall bisynthesis</fullName>
    </submittedName>
</protein>
<dbReference type="PANTHER" id="PTHR12526:SF510">
    <property type="entry name" value="D-INOSITOL 3-PHOSPHATE GLYCOSYLTRANSFERASE"/>
    <property type="match status" value="1"/>
</dbReference>
<dbReference type="AlphaFoldDB" id="A0A1M5ARB3"/>
<dbReference type="InterPro" id="IPR028098">
    <property type="entry name" value="Glyco_trans_4-like_N"/>
</dbReference>
<reference evidence="5 6" key="1">
    <citation type="submission" date="2016-11" db="EMBL/GenBank/DDBJ databases">
        <authorList>
            <person name="Jaros S."/>
            <person name="Januszkiewicz K."/>
            <person name="Wedrychowicz H."/>
        </authorList>
    </citation>
    <scope>NUCLEOTIDE SEQUENCE [LARGE SCALE GENOMIC DNA]</scope>
    <source>
        <strain evidence="5 6">DSM 16112</strain>
    </source>
</reference>
<feature type="domain" description="Glycosyltransferase subfamily 4-like N-terminal" evidence="4">
    <location>
        <begin position="13"/>
        <end position="171"/>
    </location>
</feature>
<keyword evidence="6" id="KW-1185">Reference proteome</keyword>
<evidence type="ECO:0000313" key="5">
    <source>
        <dbReference type="EMBL" id="SHF32637.1"/>
    </source>
</evidence>
<evidence type="ECO:0000256" key="1">
    <source>
        <dbReference type="ARBA" id="ARBA00022676"/>
    </source>
</evidence>
<name>A0A1M5ARB3_9BURK</name>
<dbReference type="RefSeq" id="WP_073356300.1">
    <property type="nucleotide sequence ID" value="NZ_FQUZ01000018.1"/>
</dbReference>
<proteinExistence type="predicted"/>
<organism evidence="5 6">
    <name type="scientific">Lampropedia hyalina DSM 16112</name>
    <dbReference type="NCBI Taxonomy" id="1122156"/>
    <lineage>
        <taxon>Bacteria</taxon>
        <taxon>Pseudomonadati</taxon>
        <taxon>Pseudomonadota</taxon>
        <taxon>Betaproteobacteria</taxon>
        <taxon>Burkholderiales</taxon>
        <taxon>Comamonadaceae</taxon>
        <taxon>Lampropedia</taxon>
    </lineage>
</organism>
<sequence>MHIAVYLPSLRGGGAERVMVTLANGFAARGHQVDLVLVQAEGPYLAEVVPAVRIVNLNRKRVMASLLPLVRYLRRERPEAMLSALNHANIIAILARRLAGVKTRLVVSERNSLSSLSTGKQGQLFKWLMRTFYTWADGVIAVSRGIAQEMNTQLGLPMHTITSIPNPVDLQAIQQQAQIRPNHPWLGAGQPPVILAVGRLEPQKDYPTLLQAFAKLRESENARLVILGEGSQREPLQAHIARLNLQDSVTMPGFQDNPFAWMAACTVYVMSSRYEGFPNSLVQAMACGVPVVSTNCPTGPAEILEDGKWGELVSVGDADALALAIARMLHTPEAGEKSLQRAGFFSVDAAVDNYLSAMMN</sequence>
<dbReference type="Gene3D" id="3.40.50.2000">
    <property type="entry name" value="Glycogen Phosphorylase B"/>
    <property type="match status" value="2"/>
</dbReference>
<dbReference type="EMBL" id="FQUZ01000018">
    <property type="protein sequence ID" value="SHF32637.1"/>
    <property type="molecule type" value="Genomic_DNA"/>
</dbReference>
<evidence type="ECO:0000259" key="4">
    <source>
        <dbReference type="Pfam" id="PF13439"/>
    </source>
</evidence>